<name>A0A426XTY0_ENSVE</name>
<accession>A0A426XTY0</accession>
<dbReference type="EMBL" id="AMZH03017469">
    <property type="protein sequence ID" value="RRT42957.1"/>
    <property type="molecule type" value="Genomic_DNA"/>
</dbReference>
<reference evidence="2 3" key="1">
    <citation type="journal article" date="2014" name="Agronomy (Basel)">
        <title>A Draft Genome Sequence for Ensete ventricosum, the Drought-Tolerant Tree Against Hunger.</title>
        <authorList>
            <person name="Harrison J."/>
            <person name="Moore K.A."/>
            <person name="Paszkiewicz K."/>
            <person name="Jones T."/>
            <person name="Grant M."/>
            <person name="Ambacheew D."/>
            <person name="Muzemil S."/>
            <person name="Studholme D.J."/>
        </authorList>
    </citation>
    <scope>NUCLEOTIDE SEQUENCE [LARGE SCALE GENOMIC DNA]</scope>
</reference>
<dbReference type="Proteomes" id="UP000287651">
    <property type="component" value="Unassembled WGS sequence"/>
</dbReference>
<dbReference type="AlphaFoldDB" id="A0A426XTY0"/>
<evidence type="ECO:0000313" key="2">
    <source>
        <dbReference type="EMBL" id="RRT42957.1"/>
    </source>
</evidence>
<feature type="compositionally biased region" description="Basic and acidic residues" evidence="1">
    <location>
        <begin position="188"/>
        <end position="197"/>
    </location>
</feature>
<feature type="region of interest" description="Disordered" evidence="1">
    <location>
        <begin position="156"/>
        <end position="197"/>
    </location>
</feature>
<organism evidence="2 3">
    <name type="scientific">Ensete ventricosum</name>
    <name type="common">Abyssinian banana</name>
    <name type="synonym">Musa ensete</name>
    <dbReference type="NCBI Taxonomy" id="4639"/>
    <lineage>
        <taxon>Eukaryota</taxon>
        <taxon>Viridiplantae</taxon>
        <taxon>Streptophyta</taxon>
        <taxon>Embryophyta</taxon>
        <taxon>Tracheophyta</taxon>
        <taxon>Spermatophyta</taxon>
        <taxon>Magnoliopsida</taxon>
        <taxon>Liliopsida</taxon>
        <taxon>Zingiberales</taxon>
        <taxon>Musaceae</taxon>
        <taxon>Ensete</taxon>
    </lineage>
</organism>
<feature type="compositionally biased region" description="Low complexity" evidence="1">
    <location>
        <begin position="171"/>
        <end position="184"/>
    </location>
</feature>
<comment type="caution">
    <text evidence="2">The sequence shown here is derived from an EMBL/GenBank/DDBJ whole genome shotgun (WGS) entry which is preliminary data.</text>
</comment>
<evidence type="ECO:0000256" key="1">
    <source>
        <dbReference type="SAM" id="MobiDB-lite"/>
    </source>
</evidence>
<proteinExistence type="predicted"/>
<sequence>MKLYPHAWLADGEEEAAAGSRGEDSDGRREEAVAVAGEGCGCGYSFLEEETRAAVEEEVATATTTEEARCRRCRGGRLWLRGKMAAAGRGWTTAEGREKHRWPAEEEAAEGEGNGDVRMLRQERRKGRLRQWQQWVEKPRKQRRLEERAAAVVSSWQRRQAVGRRRRRRMAAASAMGAGGRRQQPTVKDGRGGRLLR</sequence>
<feature type="compositionally biased region" description="Basic residues" evidence="1">
    <location>
        <begin position="161"/>
        <end position="170"/>
    </location>
</feature>
<evidence type="ECO:0000313" key="3">
    <source>
        <dbReference type="Proteomes" id="UP000287651"/>
    </source>
</evidence>
<protein>
    <submittedName>
        <fullName evidence="2">Uncharacterized protein</fullName>
    </submittedName>
</protein>
<gene>
    <name evidence="2" type="ORF">B296_00027954</name>
</gene>